<keyword evidence="2 6" id="KW-0812">Transmembrane</keyword>
<dbReference type="Proteomes" id="UP000800093">
    <property type="component" value="Unassembled WGS sequence"/>
</dbReference>
<sequence>MPVAPPPPGVIPNLVNPTSNSEMAIGLCSAIMGVMVLFVLLRFYIKGVVTKGIGLEDYMMNRPYFQRLIASQSLYPVVLLFTKLSILFLVYRLFKANRRAAFLVWFGIVANALFYGVTFVTTVVWCAPGIGGDPMFAASRPSCQTNAKVQSIVQAGYNIGSDLYLLIIPIPVVWRLKTTLAKRLRICVIFALGLLATILSALTLYYRVESLRTVDVSWVYVKVYITSIYELNLGVICACLPCIPALMKSERMQNFLSLRTWSLFSSHSTTNLFKRSRDVTKRSEYSDLEALKESKGTTIRSIELQQGSEMSSPMYSPTKERI</sequence>
<feature type="transmembrane region" description="Helical" evidence="6">
    <location>
        <begin position="186"/>
        <end position="208"/>
    </location>
</feature>
<dbReference type="GO" id="GO:0016020">
    <property type="term" value="C:membrane"/>
    <property type="evidence" value="ECO:0007669"/>
    <property type="project" value="UniProtKB-SubCell"/>
</dbReference>
<protein>
    <recommendedName>
        <fullName evidence="7">Rhodopsin domain-containing protein</fullName>
    </recommendedName>
</protein>
<proteinExistence type="inferred from homology"/>
<organism evidence="8 9">
    <name type="scientific">Lojkania enalia</name>
    <dbReference type="NCBI Taxonomy" id="147567"/>
    <lineage>
        <taxon>Eukaryota</taxon>
        <taxon>Fungi</taxon>
        <taxon>Dikarya</taxon>
        <taxon>Ascomycota</taxon>
        <taxon>Pezizomycotina</taxon>
        <taxon>Dothideomycetes</taxon>
        <taxon>Pleosporomycetidae</taxon>
        <taxon>Pleosporales</taxon>
        <taxon>Pleosporales incertae sedis</taxon>
        <taxon>Lojkania</taxon>
    </lineage>
</organism>
<dbReference type="AlphaFoldDB" id="A0A9P4N8G2"/>
<dbReference type="PANTHER" id="PTHR33048">
    <property type="entry name" value="PTH11-LIKE INTEGRAL MEMBRANE PROTEIN (AFU_ORTHOLOGUE AFUA_5G11245)"/>
    <property type="match status" value="1"/>
</dbReference>
<comment type="similarity">
    <text evidence="5">Belongs to the SAT4 family.</text>
</comment>
<feature type="domain" description="Rhodopsin" evidence="7">
    <location>
        <begin position="34"/>
        <end position="248"/>
    </location>
</feature>
<dbReference type="PANTHER" id="PTHR33048:SF158">
    <property type="entry name" value="MEMBRANE PROTEIN PTH11-LIKE, PUTATIVE-RELATED"/>
    <property type="match status" value="1"/>
</dbReference>
<evidence type="ECO:0000256" key="4">
    <source>
        <dbReference type="ARBA" id="ARBA00023136"/>
    </source>
</evidence>
<comment type="caution">
    <text evidence="8">The sequence shown here is derived from an EMBL/GenBank/DDBJ whole genome shotgun (WGS) entry which is preliminary data.</text>
</comment>
<feature type="transmembrane region" description="Helical" evidence="6">
    <location>
        <begin position="155"/>
        <end position="174"/>
    </location>
</feature>
<evidence type="ECO:0000256" key="2">
    <source>
        <dbReference type="ARBA" id="ARBA00022692"/>
    </source>
</evidence>
<feature type="transmembrane region" description="Helical" evidence="6">
    <location>
        <begin position="102"/>
        <end position="125"/>
    </location>
</feature>
<reference evidence="9" key="1">
    <citation type="journal article" date="2020" name="Stud. Mycol.">
        <title>101 Dothideomycetes genomes: A test case for predicting lifestyles and emergence of pathogens.</title>
        <authorList>
            <person name="Haridas S."/>
            <person name="Albert R."/>
            <person name="Binder M."/>
            <person name="Bloem J."/>
            <person name="LaButti K."/>
            <person name="Salamov A."/>
            <person name="Andreopoulos B."/>
            <person name="Baker S."/>
            <person name="Barry K."/>
            <person name="Bills G."/>
            <person name="Bluhm B."/>
            <person name="Cannon C."/>
            <person name="Castanera R."/>
            <person name="Culley D."/>
            <person name="Daum C."/>
            <person name="Ezra D."/>
            <person name="Gonzalez J."/>
            <person name="Henrissat B."/>
            <person name="Kuo A."/>
            <person name="Liang C."/>
            <person name="Lipzen A."/>
            <person name="Lutzoni F."/>
            <person name="Magnuson J."/>
            <person name="Mondo S."/>
            <person name="Nolan M."/>
            <person name="Ohm R."/>
            <person name="Pangilinan J."/>
            <person name="Park H.-J."/>
            <person name="Ramirez L."/>
            <person name="Alfaro M."/>
            <person name="Sun H."/>
            <person name="Tritt A."/>
            <person name="Yoshinaga Y."/>
            <person name="Zwiers L.-H."/>
            <person name="Turgeon B."/>
            <person name="Goodwin S."/>
            <person name="Spatafora J."/>
            <person name="Crous P."/>
            <person name="Grigoriev I."/>
        </authorList>
    </citation>
    <scope>NUCLEOTIDE SEQUENCE [LARGE SCALE GENOMIC DNA]</scope>
    <source>
        <strain evidence="9">CBS 304.66</strain>
    </source>
</reference>
<gene>
    <name evidence="8" type="ORF">CC78DRAFT_463135</name>
</gene>
<evidence type="ECO:0000313" key="9">
    <source>
        <dbReference type="Proteomes" id="UP000800093"/>
    </source>
</evidence>
<evidence type="ECO:0000313" key="8">
    <source>
        <dbReference type="EMBL" id="KAF2264626.1"/>
    </source>
</evidence>
<evidence type="ECO:0000256" key="6">
    <source>
        <dbReference type="SAM" id="Phobius"/>
    </source>
</evidence>
<dbReference type="OrthoDB" id="444631at2759"/>
<accession>A0A9P4N8G2</accession>
<evidence type="ECO:0000256" key="3">
    <source>
        <dbReference type="ARBA" id="ARBA00022989"/>
    </source>
</evidence>
<keyword evidence="4 6" id="KW-0472">Membrane</keyword>
<evidence type="ECO:0000256" key="5">
    <source>
        <dbReference type="ARBA" id="ARBA00038359"/>
    </source>
</evidence>
<keyword evidence="9" id="KW-1185">Reference proteome</keyword>
<dbReference type="EMBL" id="ML986614">
    <property type="protein sequence ID" value="KAF2264626.1"/>
    <property type="molecule type" value="Genomic_DNA"/>
</dbReference>
<evidence type="ECO:0000259" key="7">
    <source>
        <dbReference type="Pfam" id="PF20684"/>
    </source>
</evidence>
<dbReference type="InterPro" id="IPR049326">
    <property type="entry name" value="Rhodopsin_dom_fungi"/>
</dbReference>
<dbReference type="InterPro" id="IPR052337">
    <property type="entry name" value="SAT4-like"/>
</dbReference>
<evidence type="ECO:0000256" key="1">
    <source>
        <dbReference type="ARBA" id="ARBA00004141"/>
    </source>
</evidence>
<feature type="transmembrane region" description="Helical" evidence="6">
    <location>
        <begin position="24"/>
        <end position="45"/>
    </location>
</feature>
<dbReference type="Pfam" id="PF20684">
    <property type="entry name" value="Fung_rhodopsin"/>
    <property type="match status" value="1"/>
</dbReference>
<name>A0A9P4N8G2_9PLEO</name>
<comment type="subcellular location">
    <subcellularLocation>
        <location evidence="1">Membrane</location>
        <topology evidence="1">Multi-pass membrane protein</topology>
    </subcellularLocation>
</comment>
<keyword evidence="3 6" id="KW-1133">Transmembrane helix</keyword>
<feature type="transmembrane region" description="Helical" evidence="6">
    <location>
        <begin position="228"/>
        <end position="247"/>
    </location>
</feature>
<feature type="transmembrane region" description="Helical" evidence="6">
    <location>
        <begin position="65"/>
        <end position="90"/>
    </location>
</feature>